<dbReference type="EMBL" id="JARKHS020000396">
    <property type="protein sequence ID" value="KAK8788877.1"/>
    <property type="molecule type" value="Genomic_DNA"/>
</dbReference>
<proteinExistence type="predicted"/>
<protein>
    <submittedName>
        <fullName evidence="1">Uncharacterized protein</fullName>
    </submittedName>
</protein>
<dbReference type="PANTHER" id="PTHR31751">
    <property type="entry name" value="SI:CH211-108C17.2-RELATED-RELATED"/>
    <property type="match status" value="1"/>
</dbReference>
<name>A0AAQ4FNG8_AMBAM</name>
<accession>A0AAQ4FNG8</accession>
<sequence length="168" mass="18753">MLRDRCGYNFRKDIFSLPEQLLAAICHEGVERDPERTAERSCSGTDAHDQISGIVTCPRLLKDMKHLSGKAQTYDVETFHAYLIHFAPKCTAFSYGALAARSYIAALHFNENSQRSQRRTAAGSLLWKRKHPKARGYVSSLLVAVIDSMERLVPNVVMGSSPLPLSKS</sequence>
<evidence type="ECO:0000313" key="2">
    <source>
        <dbReference type="Proteomes" id="UP001321473"/>
    </source>
</evidence>
<dbReference type="AlphaFoldDB" id="A0AAQ4FNG8"/>
<dbReference type="PANTHER" id="PTHR31751:SF42">
    <property type="entry name" value="PROTEIN CBG10204"/>
    <property type="match status" value="1"/>
</dbReference>
<reference evidence="1 2" key="1">
    <citation type="journal article" date="2023" name="Arcadia Sci">
        <title>De novo assembly of a long-read Amblyomma americanum tick genome.</title>
        <authorList>
            <person name="Chou S."/>
            <person name="Poskanzer K.E."/>
            <person name="Rollins M."/>
            <person name="Thuy-Boun P.S."/>
        </authorList>
    </citation>
    <scope>NUCLEOTIDE SEQUENCE [LARGE SCALE GENOMIC DNA]</scope>
    <source>
        <strain evidence="1">F_SG_1</strain>
        <tissue evidence="1">Salivary glands</tissue>
    </source>
</reference>
<keyword evidence="2" id="KW-1185">Reference proteome</keyword>
<organism evidence="1 2">
    <name type="scientific">Amblyomma americanum</name>
    <name type="common">Lone star tick</name>
    <dbReference type="NCBI Taxonomy" id="6943"/>
    <lineage>
        <taxon>Eukaryota</taxon>
        <taxon>Metazoa</taxon>
        <taxon>Ecdysozoa</taxon>
        <taxon>Arthropoda</taxon>
        <taxon>Chelicerata</taxon>
        <taxon>Arachnida</taxon>
        <taxon>Acari</taxon>
        <taxon>Parasitiformes</taxon>
        <taxon>Ixodida</taxon>
        <taxon>Ixodoidea</taxon>
        <taxon>Ixodidae</taxon>
        <taxon>Amblyomminae</taxon>
        <taxon>Amblyomma</taxon>
    </lineage>
</organism>
<comment type="caution">
    <text evidence="1">The sequence shown here is derived from an EMBL/GenBank/DDBJ whole genome shotgun (WGS) entry which is preliminary data.</text>
</comment>
<evidence type="ECO:0000313" key="1">
    <source>
        <dbReference type="EMBL" id="KAK8788877.1"/>
    </source>
</evidence>
<dbReference type="Proteomes" id="UP001321473">
    <property type="component" value="Unassembled WGS sequence"/>
</dbReference>
<gene>
    <name evidence="1" type="ORF">V5799_021345</name>
</gene>